<dbReference type="GO" id="GO:0004730">
    <property type="term" value="F:pseudouridylate synthase activity"/>
    <property type="evidence" value="ECO:0007669"/>
    <property type="project" value="TreeGrafter"/>
</dbReference>
<evidence type="ECO:0000313" key="6">
    <source>
        <dbReference type="Proteomes" id="UP000580250"/>
    </source>
</evidence>
<dbReference type="GO" id="GO:0016301">
    <property type="term" value="F:kinase activity"/>
    <property type="evidence" value="ECO:0007669"/>
    <property type="project" value="UniProtKB-KW"/>
</dbReference>
<dbReference type="PANTHER" id="PTHR42909:SF1">
    <property type="entry name" value="CARBOHYDRATE KINASE PFKB DOMAIN-CONTAINING PROTEIN"/>
    <property type="match status" value="1"/>
</dbReference>
<evidence type="ECO:0000313" key="5">
    <source>
        <dbReference type="EMBL" id="CAD2192337.1"/>
    </source>
</evidence>
<dbReference type="EMBL" id="CAJEWN010000940">
    <property type="protein sequence ID" value="CAD2192337.1"/>
    <property type="molecule type" value="Genomic_DNA"/>
</dbReference>
<dbReference type="GO" id="GO:0016798">
    <property type="term" value="F:hydrolase activity, acting on glycosyl bonds"/>
    <property type="evidence" value="ECO:0007669"/>
    <property type="project" value="TreeGrafter"/>
</dbReference>
<dbReference type="PANTHER" id="PTHR42909">
    <property type="entry name" value="ZGC:136858"/>
    <property type="match status" value="1"/>
</dbReference>
<reference evidence="5 6" key="1">
    <citation type="submission" date="2020-08" db="EMBL/GenBank/DDBJ databases">
        <authorList>
            <person name="Koutsovoulos G."/>
            <person name="Danchin GJ E."/>
        </authorList>
    </citation>
    <scope>NUCLEOTIDE SEQUENCE [LARGE SCALE GENOMIC DNA]</scope>
</reference>
<protein>
    <recommendedName>
        <fullName evidence="4">Carbohydrate kinase PfkB domain-containing protein</fullName>
    </recommendedName>
</protein>
<keyword evidence="3" id="KW-0418">Kinase</keyword>
<dbReference type="GO" id="GO:0046872">
    <property type="term" value="F:metal ion binding"/>
    <property type="evidence" value="ECO:0007669"/>
    <property type="project" value="UniProtKB-KW"/>
</dbReference>
<comment type="caution">
    <text evidence="5">The sequence shown here is derived from an EMBL/GenBank/DDBJ whole genome shotgun (WGS) entry which is preliminary data.</text>
</comment>
<dbReference type="Pfam" id="PF00294">
    <property type="entry name" value="PfkB"/>
    <property type="match status" value="1"/>
</dbReference>
<dbReference type="GO" id="GO:0005737">
    <property type="term" value="C:cytoplasm"/>
    <property type="evidence" value="ECO:0007669"/>
    <property type="project" value="TreeGrafter"/>
</dbReference>
<evidence type="ECO:0000256" key="3">
    <source>
        <dbReference type="ARBA" id="ARBA00022777"/>
    </source>
</evidence>
<name>A0A6V7X022_MELEN</name>
<organism evidence="5 6">
    <name type="scientific">Meloidogyne enterolobii</name>
    <name type="common">Root-knot nematode worm</name>
    <name type="synonym">Meloidogyne mayaguensis</name>
    <dbReference type="NCBI Taxonomy" id="390850"/>
    <lineage>
        <taxon>Eukaryota</taxon>
        <taxon>Metazoa</taxon>
        <taxon>Ecdysozoa</taxon>
        <taxon>Nematoda</taxon>
        <taxon>Chromadorea</taxon>
        <taxon>Rhabditida</taxon>
        <taxon>Tylenchina</taxon>
        <taxon>Tylenchomorpha</taxon>
        <taxon>Tylenchoidea</taxon>
        <taxon>Meloidogynidae</taxon>
        <taxon>Meloidogyninae</taxon>
        <taxon>Meloidogyne</taxon>
    </lineage>
</organism>
<gene>
    <name evidence="5" type="ORF">MENT_LOCUS45217</name>
</gene>
<accession>A0A6V7X022</accession>
<dbReference type="InterPro" id="IPR002173">
    <property type="entry name" value="Carboh/pur_kinase_PfkB_CS"/>
</dbReference>
<feature type="domain" description="Carbohydrate kinase PfkB" evidence="4">
    <location>
        <begin position="6"/>
        <end position="214"/>
    </location>
</feature>
<dbReference type="Gene3D" id="3.40.1190.20">
    <property type="match status" value="1"/>
</dbReference>
<sequence>MELKLMLVCIGSAIVDIEVLSAEETKEPKKGEISYFPAEIKQRAGGVARNHAEALARLGIDVYLISAFGIDLNGDPDIGATFLFKKLEGLENLDFSHSLFTKECSTATSVSIESKKGLQQGFINVEVLLNEIDCEFINDNSNLIALADYVVIDANFPPKAIERVLYWASLSETKIWLDPTDALKVPNLFEALGEWPLENVDVFSPNFNELRAFSVCFSQKVEGKEALECRQFVSQAEGWISQILNFIKYLIDKLTNKNNFLLGWLSTIKLPRALQPRKYLIITFDIYGVLIFTRMGNDEFLGKFLEAPDLNTKEILSASGAGDW</sequence>
<dbReference type="Proteomes" id="UP000580250">
    <property type="component" value="Unassembled WGS sequence"/>
</dbReference>
<dbReference type="SUPFAM" id="SSF53613">
    <property type="entry name" value="Ribokinase-like"/>
    <property type="match status" value="1"/>
</dbReference>
<dbReference type="GO" id="GO:0006796">
    <property type="term" value="P:phosphate-containing compound metabolic process"/>
    <property type="evidence" value="ECO:0007669"/>
    <property type="project" value="UniProtKB-ARBA"/>
</dbReference>
<keyword evidence="2" id="KW-0479">Metal-binding</keyword>
<evidence type="ECO:0000256" key="2">
    <source>
        <dbReference type="ARBA" id="ARBA00022723"/>
    </source>
</evidence>
<dbReference type="PROSITE" id="PS00583">
    <property type="entry name" value="PFKB_KINASES_1"/>
    <property type="match status" value="1"/>
</dbReference>
<dbReference type="InterPro" id="IPR029056">
    <property type="entry name" value="Ribokinase-like"/>
</dbReference>
<dbReference type="AlphaFoldDB" id="A0A6V7X022"/>
<proteinExistence type="predicted"/>
<evidence type="ECO:0000256" key="1">
    <source>
        <dbReference type="ARBA" id="ARBA00022679"/>
    </source>
</evidence>
<evidence type="ECO:0000259" key="4">
    <source>
        <dbReference type="Pfam" id="PF00294"/>
    </source>
</evidence>
<dbReference type="OrthoDB" id="198885at2759"/>
<dbReference type="InterPro" id="IPR011611">
    <property type="entry name" value="PfkB_dom"/>
</dbReference>
<keyword evidence="1" id="KW-0808">Transferase</keyword>